<name>A0A2P8F532_9GAMM</name>
<dbReference type="InterPro" id="IPR002725">
    <property type="entry name" value="YgjP-like_metallopeptidase"/>
</dbReference>
<gene>
    <name evidence="2" type="ORF">CLV44_101218</name>
</gene>
<dbReference type="InterPro" id="IPR053136">
    <property type="entry name" value="UTP_pyrophosphatase-like"/>
</dbReference>
<keyword evidence="3" id="KW-1185">Reference proteome</keyword>
<dbReference type="PANTHER" id="PTHR30399:SF1">
    <property type="entry name" value="UTP PYROPHOSPHATASE"/>
    <property type="match status" value="1"/>
</dbReference>
<dbReference type="Pfam" id="PF01863">
    <property type="entry name" value="YgjP-like"/>
    <property type="match status" value="1"/>
</dbReference>
<dbReference type="CDD" id="cd07344">
    <property type="entry name" value="M48_yhfN_like"/>
    <property type="match status" value="1"/>
</dbReference>
<proteinExistence type="predicted"/>
<protein>
    <recommendedName>
        <fullName evidence="1">YgjP-like metallopeptidase domain-containing protein</fullName>
    </recommendedName>
</protein>
<evidence type="ECO:0000313" key="3">
    <source>
        <dbReference type="Proteomes" id="UP000242133"/>
    </source>
</evidence>
<dbReference type="AlphaFoldDB" id="A0A2P8F532"/>
<accession>A0A2P8F532</accession>
<dbReference type="Gene3D" id="3.30.2010.10">
    <property type="entry name" value="Metalloproteases ('zincins'), catalytic domain"/>
    <property type="match status" value="1"/>
</dbReference>
<dbReference type="RefSeq" id="WP_106590252.1">
    <property type="nucleotide sequence ID" value="NZ_PYGI01000001.1"/>
</dbReference>
<dbReference type="PANTHER" id="PTHR30399">
    <property type="entry name" value="UNCHARACTERIZED PROTEIN YGJP"/>
    <property type="match status" value="1"/>
</dbReference>
<dbReference type="OrthoDB" id="9000630at2"/>
<organism evidence="2 3">
    <name type="scientific">Marinobacterium halophilum</name>
    <dbReference type="NCBI Taxonomy" id="267374"/>
    <lineage>
        <taxon>Bacteria</taxon>
        <taxon>Pseudomonadati</taxon>
        <taxon>Pseudomonadota</taxon>
        <taxon>Gammaproteobacteria</taxon>
        <taxon>Oceanospirillales</taxon>
        <taxon>Oceanospirillaceae</taxon>
        <taxon>Marinobacterium</taxon>
    </lineage>
</organism>
<reference evidence="2 3" key="1">
    <citation type="submission" date="2018-03" db="EMBL/GenBank/DDBJ databases">
        <title>Genomic Encyclopedia of Archaeal and Bacterial Type Strains, Phase II (KMG-II): from individual species to whole genera.</title>
        <authorList>
            <person name="Goeker M."/>
        </authorList>
    </citation>
    <scope>NUCLEOTIDE SEQUENCE [LARGE SCALE GENOMIC DNA]</scope>
    <source>
        <strain evidence="2 3">DSM 17586</strain>
    </source>
</reference>
<evidence type="ECO:0000259" key="1">
    <source>
        <dbReference type="Pfam" id="PF01863"/>
    </source>
</evidence>
<sequence length="175" mass="20383">MSQPKKPNYLSGYSPDVQQQVQALLENNTSGAWLLKKYPQAHELASEKALYAYAQGIKNQFMRSSAPISKVIYDDKIHIINNALGLHTYVSRVQGNKLKAKNEVRISSLFRKVPEPLLRMILVHELAHLREKDHDKAFYKLCCYMESDYHQLEFDLRVYLCHRDRFGDLWGRSVD</sequence>
<evidence type="ECO:0000313" key="2">
    <source>
        <dbReference type="EMBL" id="PSL16818.1"/>
    </source>
</evidence>
<comment type="caution">
    <text evidence="2">The sequence shown here is derived from an EMBL/GenBank/DDBJ whole genome shotgun (WGS) entry which is preliminary data.</text>
</comment>
<feature type="domain" description="YgjP-like metallopeptidase" evidence="1">
    <location>
        <begin position="99"/>
        <end position="153"/>
    </location>
</feature>
<dbReference type="Proteomes" id="UP000242133">
    <property type="component" value="Unassembled WGS sequence"/>
</dbReference>
<dbReference type="EMBL" id="PYGI01000001">
    <property type="protein sequence ID" value="PSL16818.1"/>
    <property type="molecule type" value="Genomic_DNA"/>
</dbReference>